<dbReference type="EMBL" id="OZ022405">
    <property type="protein sequence ID" value="CAK9435537.1"/>
    <property type="molecule type" value="Genomic_DNA"/>
</dbReference>
<comment type="similarity">
    <text evidence="2">Belongs to the RRP17 family.</text>
</comment>
<comment type="subcellular location">
    <subcellularLocation>
        <location evidence="1">Nucleus</location>
        <location evidence="1">Nucleolus</location>
    </subcellularLocation>
</comment>
<evidence type="ECO:0008006" key="8">
    <source>
        <dbReference type="Google" id="ProtNLM"/>
    </source>
</evidence>
<feature type="region of interest" description="Disordered" evidence="5">
    <location>
        <begin position="227"/>
        <end position="261"/>
    </location>
</feature>
<name>A0ABP0ZCZ2_9ASCO</name>
<organism evidence="6 7">
    <name type="scientific">Lodderomyces beijingensis</name>
    <dbReference type="NCBI Taxonomy" id="1775926"/>
    <lineage>
        <taxon>Eukaryota</taxon>
        <taxon>Fungi</taxon>
        <taxon>Dikarya</taxon>
        <taxon>Ascomycota</taxon>
        <taxon>Saccharomycotina</taxon>
        <taxon>Pichiomycetes</taxon>
        <taxon>Debaryomycetaceae</taxon>
        <taxon>Candida/Lodderomyces clade</taxon>
        <taxon>Lodderomyces</taxon>
    </lineage>
</organism>
<dbReference type="PANTHER" id="PTHR14577:SF0">
    <property type="entry name" value="NUCLEOLAR PROTEIN 12"/>
    <property type="match status" value="1"/>
</dbReference>
<dbReference type="InterPro" id="IPR019186">
    <property type="entry name" value="Nucleolar_protein_12"/>
</dbReference>
<evidence type="ECO:0000256" key="2">
    <source>
        <dbReference type="ARBA" id="ARBA00007175"/>
    </source>
</evidence>
<dbReference type="PANTHER" id="PTHR14577">
    <property type="entry name" value="NUCLEOLAR PROTEIN 12"/>
    <property type="match status" value="1"/>
</dbReference>
<dbReference type="Proteomes" id="UP001497383">
    <property type="component" value="Chromosome 1"/>
</dbReference>
<feature type="compositionally biased region" description="Low complexity" evidence="5">
    <location>
        <begin position="172"/>
        <end position="188"/>
    </location>
</feature>
<evidence type="ECO:0000313" key="6">
    <source>
        <dbReference type="EMBL" id="CAK9435537.1"/>
    </source>
</evidence>
<dbReference type="RefSeq" id="XP_066827202.1">
    <property type="nucleotide sequence ID" value="XM_066972661.1"/>
</dbReference>
<proteinExistence type="inferred from homology"/>
<evidence type="ECO:0000313" key="7">
    <source>
        <dbReference type="Proteomes" id="UP001497383"/>
    </source>
</evidence>
<reference evidence="6 7" key="1">
    <citation type="submission" date="2024-03" db="EMBL/GenBank/DDBJ databases">
        <authorList>
            <person name="Brejova B."/>
        </authorList>
    </citation>
    <scope>NUCLEOTIDE SEQUENCE [LARGE SCALE GENOMIC DNA]</scope>
    <source>
        <strain evidence="6 7">CBS 14171</strain>
    </source>
</reference>
<feature type="region of interest" description="Disordered" evidence="5">
    <location>
        <begin position="95"/>
        <end position="190"/>
    </location>
</feature>
<keyword evidence="4" id="KW-0539">Nucleus</keyword>
<feature type="region of interest" description="Disordered" evidence="5">
    <location>
        <begin position="1"/>
        <end position="23"/>
    </location>
</feature>
<feature type="compositionally biased region" description="Basic and acidic residues" evidence="5">
    <location>
        <begin position="240"/>
        <end position="250"/>
    </location>
</feature>
<evidence type="ECO:0000256" key="5">
    <source>
        <dbReference type="SAM" id="MobiDB-lite"/>
    </source>
</evidence>
<sequence length="261" mass="29880">MVRQNREILTGGKSYAQRQAKKHSVNEVTFDKDKRHEYLTGFHKRKVQRQKKAQEYNKEQERLAKIAERKQLRDERKQDLENQLTEFNEKAKEIAMINGDLAPSDDDDGAEDGEDNWDGFDDQDGEVDRNGDDDEEDGDGGADHETRPLKGILHRTEVYQPSSNDGFDDDTTTVTIDSIDHPSFSSSSLEEAAKSNNVDLQKSDQVLEKSVKRAKNYAVFCGVAKPSKEKKPKKKFRYLSKAERRANTRKEKSKGKLRGKK</sequence>
<gene>
    <name evidence="6" type="ORF">LODBEIA_P02640</name>
</gene>
<feature type="compositionally biased region" description="Acidic residues" evidence="5">
    <location>
        <begin position="103"/>
        <end position="140"/>
    </location>
</feature>
<feature type="compositionally biased region" description="Basic residues" evidence="5">
    <location>
        <begin position="228"/>
        <end position="238"/>
    </location>
</feature>
<keyword evidence="3" id="KW-0175">Coiled coil</keyword>
<protein>
    <recommendedName>
        <fullName evidence="8">Ribosomal RNA-processing protein 17</fullName>
    </recommendedName>
</protein>
<keyword evidence="7" id="KW-1185">Reference proteome</keyword>
<evidence type="ECO:0000256" key="3">
    <source>
        <dbReference type="ARBA" id="ARBA00023054"/>
    </source>
</evidence>
<feature type="compositionally biased region" description="Basic residues" evidence="5">
    <location>
        <begin position="251"/>
        <end position="261"/>
    </location>
</feature>
<dbReference type="Pfam" id="PF09805">
    <property type="entry name" value="Nop25"/>
    <property type="match status" value="1"/>
</dbReference>
<evidence type="ECO:0000256" key="1">
    <source>
        <dbReference type="ARBA" id="ARBA00004604"/>
    </source>
</evidence>
<accession>A0ABP0ZCZ2</accession>
<dbReference type="GeneID" id="92205460"/>
<evidence type="ECO:0000256" key="4">
    <source>
        <dbReference type="ARBA" id="ARBA00023242"/>
    </source>
</evidence>